<comment type="similarity">
    <text evidence="2">Belongs to the TMEM86 family.</text>
</comment>
<feature type="transmembrane region" description="Helical" evidence="6">
    <location>
        <begin position="32"/>
        <end position="51"/>
    </location>
</feature>
<accession>A0A1H2V324</accession>
<evidence type="ECO:0000256" key="5">
    <source>
        <dbReference type="ARBA" id="ARBA00023136"/>
    </source>
</evidence>
<sequence>MVNSRLVINVLFIVSALTSIVLEYLNIREGYVFFKPFTTFLAIVLLFSSGRTSVPKFKTLMIVALALCLIGDTLLLFKSYFVFGLASFLLGHLLFIAAFIQLKGFYAHWISFFCLMVIGGSLFLWLKPDLGDLLVPVSCYILVICVMAWQGIGLYVRNKSKPFLWIAMAVLFFMFSDSMIAVSKFKMPFDYASALILSTYWLSIGLLANAGYQIISEEKGFA</sequence>
<protein>
    <submittedName>
        <fullName evidence="7">YhhN-like protein</fullName>
    </submittedName>
</protein>
<reference evidence="8" key="1">
    <citation type="submission" date="2016-10" db="EMBL/GenBank/DDBJ databases">
        <authorList>
            <person name="Varghese N."/>
            <person name="Submissions S."/>
        </authorList>
    </citation>
    <scope>NUCLEOTIDE SEQUENCE [LARGE SCALE GENOMIC DNA]</scope>
    <source>
        <strain evidence="8">DSM 25030</strain>
    </source>
</reference>
<feature type="transmembrane region" description="Helical" evidence="6">
    <location>
        <begin position="57"/>
        <end position="75"/>
    </location>
</feature>
<comment type="subcellular location">
    <subcellularLocation>
        <location evidence="1">Membrane</location>
        <topology evidence="1">Multi-pass membrane protein</topology>
    </subcellularLocation>
</comment>
<dbReference type="GO" id="GO:0016787">
    <property type="term" value="F:hydrolase activity"/>
    <property type="evidence" value="ECO:0007669"/>
    <property type="project" value="TreeGrafter"/>
</dbReference>
<dbReference type="PANTHER" id="PTHR31885:SF6">
    <property type="entry name" value="GH04784P"/>
    <property type="match status" value="1"/>
</dbReference>
<feature type="transmembrane region" description="Helical" evidence="6">
    <location>
        <begin position="194"/>
        <end position="215"/>
    </location>
</feature>
<evidence type="ECO:0000256" key="4">
    <source>
        <dbReference type="ARBA" id="ARBA00022989"/>
    </source>
</evidence>
<dbReference type="EMBL" id="FNMY01000002">
    <property type="protein sequence ID" value="SDW62369.1"/>
    <property type="molecule type" value="Genomic_DNA"/>
</dbReference>
<evidence type="ECO:0000256" key="6">
    <source>
        <dbReference type="SAM" id="Phobius"/>
    </source>
</evidence>
<feature type="transmembrane region" description="Helical" evidence="6">
    <location>
        <begin position="80"/>
        <end position="100"/>
    </location>
</feature>
<proteinExistence type="inferred from homology"/>
<name>A0A1H2V324_9FLAO</name>
<dbReference type="Proteomes" id="UP000199592">
    <property type="component" value="Unassembled WGS sequence"/>
</dbReference>
<dbReference type="OrthoDB" id="5651790at2"/>
<dbReference type="Pfam" id="PF07947">
    <property type="entry name" value="YhhN"/>
    <property type="match status" value="1"/>
</dbReference>
<feature type="transmembrane region" description="Helical" evidence="6">
    <location>
        <begin position="133"/>
        <end position="156"/>
    </location>
</feature>
<dbReference type="AlphaFoldDB" id="A0A1H2V324"/>
<feature type="transmembrane region" description="Helical" evidence="6">
    <location>
        <begin position="162"/>
        <end position="182"/>
    </location>
</feature>
<evidence type="ECO:0000313" key="8">
    <source>
        <dbReference type="Proteomes" id="UP000199592"/>
    </source>
</evidence>
<dbReference type="GO" id="GO:0016020">
    <property type="term" value="C:membrane"/>
    <property type="evidence" value="ECO:0007669"/>
    <property type="project" value="UniProtKB-SubCell"/>
</dbReference>
<dbReference type="PANTHER" id="PTHR31885">
    <property type="entry name" value="GH04784P"/>
    <property type="match status" value="1"/>
</dbReference>
<evidence type="ECO:0000256" key="1">
    <source>
        <dbReference type="ARBA" id="ARBA00004141"/>
    </source>
</evidence>
<keyword evidence="3 6" id="KW-0812">Transmembrane</keyword>
<keyword evidence="5 6" id="KW-0472">Membrane</keyword>
<keyword evidence="4 6" id="KW-1133">Transmembrane helix</keyword>
<evidence type="ECO:0000256" key="2">
    <source>
        <dbReference type="ARBA" id="ARBA00007375"/>
    </source>
</evidence>
<dbReference type="STRING" id="1073328.SAMN05216294_0417"/>
<feature type="transmembrane region" description="Helical" evidence="6">
    <location>
        <begin position="106"/>
        <end position="126"/>
    </location>
</feature>
<gene>
    <name evidence="7" type="ORF">SAMN04487892_1874</name>
</gene>
<evidence type="ECO:0000256" key="3">
    <source>
        <dbReference type="ARBA" id="ARBA00022692"/>
    </source>
</evidence>
<organism evidence="7 8">
    <name type="scientific">Flagellimonas zhangzhouensis</name>
    <dbReference type="NCBI Taxonomy" id="1073328"/>
    <lineage>
        <taxon>Bacteria</taxon>
        <taxon>Pseudomonadati</taxon>
        <taxon>Bacteroidota</taxon>
        <taxon>Flavobacteriia</taxon>
        <taxon>Flavobacteriales</taxon>
        <taxon>Flavobacteriaceae</taxon>
        <taxon>Flagellimonas</taxon>
    </lineage>
</organism>
<evidence type="ECO:0000313" key="7">
    <source>
        <dbReference type="EMBL" id="SDW62369.1"/>
    </source>
</evidence>
<dbReference type="RefSeq" id="WP_090292157.1">
    <property type="nucleotide sequence ID" value="NZ_FNKI01000001.1"/>
</dbReference>
<feature type="transmembrane region" description="Helical" evidence="6">
    <location>
        <begin position="6"/>
        <end position="25"/>
    </location>
</feature>
<keyword evidence="8" id="KW-1185">Reference proteome</keyword>
<dbReference type="InterPro" id="IPR012506">
    <property type="entry name" value="TMEM86B-like"/>
</dbReference>